<feature type="transmembrane region" description="Helical" evidence="1">
    <location>
        <begin position="34"/>
        <end position="53"/>
    </location>
</feature>
<reference evidence="2 3" key="1">
    <citation type="journal article" date="2016" name="Nat. Commun.">
        <title>Thousands of microbial genomes shed light on interconnected biogeochemical processes in an aquifer system.</title>
        <authorList>
            <person name="Anantharaman K."/>
            <person name="Brown C.T."/>
            <person name="Hug L.A."/>
            <person name="Sharon I."/>
            <person name="Castelle C.J."/>
            <person name="Probst A.J."/>
            <person name="Thomas B.C."/>
            <person name="Singh A."/>
            <person name="Wilkins M.J."/>
            <person name="Karaoz U."/>
            <person name="Brodie E.L."/>
            <person name="Williams K.H."/>
            <person name="Hubbard S.S."/>
            <person name="Banfield J.F."/>
        </authorList>
    </citation>
    <scope>NUCLEOTIDE SEQUENCE [LARGE SCALE GENOMIC DNA]</scope>
</reference>
<comment type="caution">
    <text evidence="2">The sequence shown here is derived from an EMBL/GenBank/DDBJ whole genome shotgun (WGS) entry which is preliminary data.</text>
</comment>
<dbReference type="EMBL" id="MHWW01000011">
    <property type="protein sequence ID" value="OHB14959.1"/>
    <property type="molecule type" value="Genomic_DNA"/>
</dbReference>
<organism evidence="2 3">
    <name type="scientific">Candidatus Zambryskibacteria bacterium RIFOXYC1_FULL_39_10</name>
    <dbReference type="NCBI Taxonomy" id="1802779"/>
    <lineage>
        <taxon>Bacteria</taxon>
        <taxon>Candidatus Zambryskiibacteriota</taxon>
    </lineage>
</organism>
<evidence type="ECO:0000313" key="3">
    <source>
        <dbReference type="Proteomes" id="UP000177697"/>
    </source>
</evidence>
<gene>
    <name evidence="2" type="ORF">A2431_02810</name>
</gene>
<evidence type="ECO:0008006" key="4">
    <source>
        <dbReference type="Google" id="ProtNLM"/>
    </source>
</evidence>
<keyword evidence="1" id="KW-0812">Transmembrane</keyword>
<name>A0A1G2UZZ6_9BACT</name>
<evidence type="ECO:0000256" key="1">
    <source>
        <dbReference type="SAM" id="Phobius"/>
    </source>
</evidence>
<sequence>MKGLHVVVWILVVVGALNWGLEVLGWGMGNYMPAGLATAVYALIGISALAELFTHGKNCKCCEGMCAPKTPNQPM</sequence>
<keyword evidence="1" id="KW-0472">Membrane</keyword>
<feature type="transmembrane region" description="Helical" evidence="1">
    <location>
        <begin position="6"/>
        <end position="27"/>
    </location>
</feature>
<proteinExistence type="predicted"/>
<protein>
    <recommendedName>
        <fullName evidence="4">DUF378 domain-containing protein</fullName>
    </recommendedName>
</protein>
<accession>A0A1G2UZZ6</accession>
<evidence type="ECO:0000313" key="2">
    <source>
        <dbReference type="EMBL" id="OHB14959.1"/>
    </source>
</evidence>
<keyword evidence="1" id="KW-1133">Transmembrane helix</keyword>
<dbReference type="AlphaFoldDB" id="A0A1G2UZZ6"/>
<dbReference type="Proteomes" id="UP000177697">
    <property type="component" value="Unassembled WGS sequence"/>
</dbReference>